<dbReference type="AlphaFoldDB" id="A3HS74"/>
<name>A3HS74_9BACT</name>
<evidence type="ECO:0000313" key="2">
    <source>
        <dbReference type="EMBL" id="EAZ82692.1"/>
    </source>
</evidence>
<keyword evidence="3" id="KW-1185">Reference proteome</keyword>
<dbReference type="STRING" id="388413.ALPR1_10765"/>
<reference evidence="2 3" key="1">
    <citation type="journal article" date="2011" name="J. Bacteriol.">
        <title>Complete genome sequence of Algoriphagus sp. PR1, bacterial prey of a colony-forming choanoflagellate.</title>
        <authorList>
            <person name="Alegado R.A."/>
            <person name="Ferriera S."/>
            <person name="Nusbaum C."/>
            <person name="Young S.K."/>
            <person name="Zeng Q."/>
            <person name="Imamovic A."/>
            <person name="Fairclough S.R."/>
            <person name="King N."/>
        </authorList>
    </citation>
    <scope>NUCLEOTIDE SEQUENCE [LARGE SCALE GENOMIC DNA]</scope>
    <source>
        <strain evidence="2 3">PR1</strain>
    </source>
</reference>
<dbReference type="OrthoDB" id="825378at2"/>
<dbReference type="PROSITE" id="PS51257">
    <property type="entry name" value="PROKAR_LIPOPROTEIN"/>
    <property type="match status" value="1"/>
</dbReference>
<evidence type="ECO:0000256" key="1">
    <source>
        <dbReference type="SAM" id="SignalP"/>
    </source>
</evidence>
<accession>A3HS74</accession>
<dbReference type="HOGENOM" id="CLU_1682926_0_0_10"/>
<organism evidence="2 3">
    <name type="scientific">Algoriphagus machipongonensis</name>
    <dbReference type="NCBI Taxonomy" id="388413"/>
    <lineage>
        <taxon>Bacteria</taxon>
        <taxon>Pseudomonadati</taxon>
        <taxon>Bacteroidota</taxon>
        <taxon>Cytophagia</taxon>
        <taxon>Cytophagales</taxon>
        <taxon>Cyclobacteriaceae</taxon>
        <taxon>Algoriphagus</taxon>
    </lineage>
</organism>
<gene>
    <name evidence="2" type="ORF">ALPR1_10765</name>
</gene>
<evidence type="ECO:0000313" key="3">
    <source>
        <dbReference type="Proteomes" id="UP000003919"/>
    </source>
</evidence>
<dbReference type="EMBL" id="CM001023">
    <property type="protein sequence ID" value="EAZ82692.1"/>
    <property type="molecule type" value="Genomic_DNA"/>
</dbReference>
<dbReference type="Proteomes" id="UP000003919">
    <property type="component" value="Chromosome"/>
</dbReference>
<comment type="caution">
    <text evidence="2">The sequence shown here is derived from an EMBL/GenBank/DDBJ whole genome shotgun (WGS) entry which is preliminary data.</text>
</comment>
<feature type="chain" id="PRO_5002653075" evidence="1">
    <location>
        <begin position="21"/>
        <end position="156"/>
    </location>
</feature>
<dbReference type="RefSeq" id="WP_008200445.1">
    <property type="nucleotide sequence ID" value="NZ_CM001023.1"/>
</dbReference>
<proteinExistence type="predicted"/>
<sequence>MKSYPLLLLLLCFFFVSCNEDDELNPSEAVLGTYQEVLDELIEEHDVVQTIKLESGNSFIHEWSVREKGGSEDLGYQFYGEGTFTMSDGVIELNYDEKYSLVDPDITFVPKEELDLMETDNAVAFRLKVAEDFSSLSYICPPNAFCVEVSVYDRIN</sequence>
<feature type="signal peptide" evidence="1">
    <location>
        <begin position="1"/>
        <end position="20"/>
    </location>
</feature>
<dbReference type="EMBL" id="AAXU02000001">
    <property type="protein sequence ID" value="EAZ82692.1"/>
    <property type="molecule type" value="Genomic_DNA"/>
</dbReference>
<keyword evidence="1" id="KW-0732">Signal</keyword>
<protein>
    <submittedName>
        <fullName evidence="2">Uncharacterized protein</fullName>
    </submittedName>
</protein>